<gene>
    <name evidence="6" type="ORF">EXIGLDRAFT_606612</name>
</gene>
<feature type="binding site" evidence="2">
    <location>
        <position position="65"/>
    </location>
    <ligand>
        <name>Fe cation</name>
        <dbReference type="ChEBI" id="CHEBI:24875"/>
    </ligand>
</feature>
<evidence type="ECO:0000259" key="4">
    <source>
        <dbReference type="Pfam" id="PF02678"/>
    </source>
</evidence>
<dbReference type="InterPro" id="IPR012093">
    <property type="entry name" value="Pirin"/>
</dbReference>
<dbReference type="PANTHER" id="PTHR43212:SF3">
    <property type="entry name" value="QUERCETIN 2,3-DIOXYGENASE"/>
    <property type="match status" value="1"/>
</dbReference>
<dbReference type="AlphaFoldDB" id="A0A166B800"/>
<comment type="similarity">
    <text evidence="1 3">Belongs to the pirin family.</text>
</comment>
<feature type="domain" description="Quercetin 2,3-dioxygenase C-terminal cupin" evidence="5">
    <location>
        <begin position="168"/>
        <end position="262"/>
    </location>
</feature>
<feature type="domain" description="Pirin N-terminal" evidence="4">
    <location>
        <begin position="14"/>
        <end position="123"/>
    </location>
</feature>
<dbReference type="EMBL" id="KV425915">
    <property type="protein sequence ID" value="KZV98749.1"/>
    <property type="molecule type" value="Genomic_DNA"/>
</dbReference>
<dbReference type="Pfam" id="PF02678">
    <property type="entry name" value="Pirin"/>
    <property type="match status" value="1"/>
</dbReference>
<proteinExistence type="inferred from homology"/>
<dbReference type="GO" id="GO:0046872">
    <property type="term" value="F:metal ion binding"/>
    <property type="evidence" value="ECO:0007669"/>
    <property type="project" value="UniProtKB-KW"/>
</dbReference>
<dbReference type="InParanoid" id="A0A166B800"/>
<dbReference type="PIRSF" id="PIRSF006232">
    <property type="entry name" value="Pirin"/>
    <property type="match status" value="1"/>
</dbReference>
<accession>A0A166B800</accession>
<evidence type="ECO:0000313" key="7">
    <source>
        <dbReference type="Proteomes" id="UP000077266"/>
    </source>
</evidence>
<evidence type="ECO:0000256" key="2">
    <source>
        <dbReference type="PIRSR" id="PIRSR006232-1"/>
    </source>
</evidence>
<protein>
    <submittedName>
        <fullName evidence="6">RmlC-like cupin</fullName>
    </submittedName>
</protein>
<comment type="cofactor">
    <cofactor evidence="2">
        <name>Fe cation</name>
        <dbReference type="ChEBI" id="CHEBI:24875"/>
    </cofactor>
    <text evidence="2">Binds 1 Fe cation per subunit.</text>
</comment>
<reference evidence="6 7" key="1">
    <citation type="journal article" date="2016" name="Mol. Biol. Evol.">
        <title>Comparative Genomics of Early-Diverging Mushroom-Forming Fungi Provides Insights into the Origins of Lignocellulose Decay Capabilities.</title>
        <authorList>
            <person name="Nagy L.G."/>
            <person name="Riley R."/>
            <person name="Tritt A."/>
            <person name="Adam C."/>
            <person name="Daum C."/>
            <person name="Floudas D."/>
            <person name="Sun H."/>
            <person name="Yadav J.S."/>
            <person name="Pangilinan J."/>
            <person name="Larsson K.H."/>
            <person name="Matsuura K."/>
            <person name="Barry K."/>
            <person name="Labutti K."/>
            <person name="Kuo R."/>
            <person name="Ohm R.A."/>
            <person name="Bhattacharya S.S."/>
            <person name="Shirouzu T."/>
            <person name="Yoshinaga Y."/>
            <person name="Martin F.M."/>
            <person name="Grigoriev I.V."/>
            <person name="Hibbett D.S."/>
        </authorList>
    </citation>
    <scope>NUCLEOTIDE SEQUENCE [LARGE SCALE GENOMIC DNA]</scope>
    <source>
        <strain evidence="6 7">HHB12029</strain>
    </source>
</reference>
<evidence type="ECO:0000259" key="5">
    <source>
        <dbReference type="Pfam" id="PF17954"/>
    </source>
</evidence>
<dbReference type="CDD" id="cd02910">
    <property type="entry name" value="cupin_Yhhw_N"/>
    <property type="match status" value="1"/>
</dbReference>
<feature type="binding site" evidence="2">
    <location>
        <position position="107"/>
    </location>
    <ligand>
        <name>Fe cation</name>
        <dbReference type="ChEBI" id="CHEBI:24875"/>
    </ligand>
</feature>
<dbReference type="OrthoDB" id="10261807at2759"/>
<dbReference type="Proteomes" id="UP000077266">
    <property type="component" value="Unassembled WGS sequence"/>
</dbReference>
<evidence type="ECO:0000256" key="1">
    <source>
        <dbReference type="ARBA" id="ARBA00008416"/>
    </source>
</evidence>
<feature type="binding site" evidence="2">
    <location>
        <position position="63"/>
    </location>
    <ligand>
        <name>Fe cation</name>
        <dbReference type="ChEBI" id="CHEBI:24875"/>
    </ligand>
</feature>
<evidence type="ECO:0000313" key="6">
    <source>
        <dbReference type="EMBL" id="KZV98749.1"/>
    </source>
</evidence>
<organism evidence="6 7">
    <name type="scientific">Exidia glandulosa HHB12029</name>
    <dbReference type="NCBI Taxonomy" id="1314781"/>
    <lineage>
        <taxon>Eukaryota</taxon>
        <taxon>Fungi</taxon>
        <taxon>Dikarya</taxon>
        <taxon>Basidiomycota</taxon>
        <taxon>Agaricomycotina</taxon>
        <taxon>Agaricomycetes</taxon>
        <taxon>Auriculariales</taxon>
        <taxon>Exidiaceae</taxon>
        <taxon>Exidia</taxon>
    </lineage>
</organism>
<dbReference type="InterPro" id="IPR011051">
    <property type="entry name" value="RmlC_Cupin_sf"/>
</dbReference>
<keyword evidence="2" id="KW-0408">Iron</keyword>
<dbReference type="InterPro" id="IPR041602">
    <property type="entry name" value="Quercetinase_C"/>
</dbReference>
<dbReference type="Pfam" id="PF17954">
    <property type="entry name" value="Pirin_C_2"/>
    <property type="match status" value="1"/>
</dbReference>
<keyword evidence="7" id="KW-1185">Reference proteome</keyword>
<dbReference type="PANTHER" id="PTHR43212">
    <property type="entry name" value="QUERCETIN 2,3-DIOXYGENASE"/>
    <property type="match status" value="1"/>
</dbReference>
<keyword evidence="2" id="KW-0479">Metal-binding</keyword>
<sequence>MSSSSVKIVPRYSHERGHSDHGWLKTFHTWSFAGYQNRQFMNFGSLRVMNEDRVTPREGFGTHSHREFEIFSYVVSGELEHRDSMGNVEVMKRGDIQLTSAGTGISHSEKTHGNREVHFLQIWTVPSQSRLTPKYFTRHFTEEEKRDTLLRVVAPVASEGVSLEREGKGPAPVQSPVSLYATILSKGKSVTHRAPKKDAKVYVHVIQTSGYNPSASSGATIELNGTQLREGDGAFVFAANEGDEIVLDNVGAKDAEVLLFDVE</sequence>
<dbReference type="InterPro" id="IPR014710">
    <property type="entry name" value="RmlC-like_jellyroll"/>
</dbReference>
<dbReference type="SUPFAM" id="SSF51182">
    <property type="entry name" value="RmlC-like cupins"/>
    <property type="match status" value="1"/>
</dbReference>
<evidence type="ECO:0000256" key="3">
    <source>
        <dbReference type="RuleBase" id="RU003457"/>
    </source>
</evidence>
<dbReference type="Gene3D" id="2.60.120.10">
    <property type="entry name" value="Jelly Rolls"/>
    <property type="match status" value="2"/>
</dbReference>
<name>A0A166B800_EXIGL</name>
<dbReference type="InterPro" id="IPR003829">
    <property type="entry name" value="Pirin_N_dom"/>
</dbReference>
<feature type="binding site" evidence="2">
    <location>
        <position position="109"/>
    </location>
    <ligand>
        <name>Fe cation</name>
        <dbReference type="ChEBI" id="CHEBI:24875"/>
    </ligand>
</feature>
<dbReference type="STRING" id="1314781.A0A166B800"/>